<dbReference type="PANTHER" id="PTHR11200">
    <property type="entry name" value="INOSITOL 5-PHOSPHATASE"/>
    <property type="match status" value="1"/>
</dbReference>
<evidence type="ECO:0000256" key="1">
    <source>
        <dbReference type="SAM" id="MobiDB-lite"/>
    </source>
</evidence>
<organism evidence="3 4">
    <name type="scientific">Mycena maculata</name>
    <dbReference type="NCBI Taxonomy" id="230809"/>
    <lineage>
        <taxon>Eukaryota</taxon>
        <taxon>Fungi</taxon>
        <taxon>Dikarya</taxon>
        <taxon>Basidiomycota</taxon>
        <taxon>Agaricomycotina</taxon>
        <taxon>Agaricomycetes</taxon>
        <taxon>Agaricomycetidae</taxon>
        <taxon>Agaricales</taxon>
        <taxon>Marasmiineae</taxon>
        <taxon>Mycenaceae</taxon>
        <taxon>Mycena</taxon>
    </lineage>
</organism>
<dbReference type="SUPFAM" id="SSF56219">
    <property type="entry name" value="DNase I-like"/>
    <property type="match status" value="1"/>
</dbReference>
<dbReference type="Gene3D" id="3.60.10.10">
    <property type="entry name" value="Endonuclease/exonuclease/phosphatase"/>
    <property type="match status" value="2"/>
</dbReference>
<dbReference type="GO" id="GO:0046856">
    <property type="term" value="P:phosphatidylinositol dephosphorylation"/>
    <property type="evidence" value="ECO:0007669"/>
    <property type="project" value="InterPro"/>
</dbReference>
<dbReference type="InterPro" id="IPR036691">
    <property type="entry name" value="Endo/exonu/phosph_ase_sf"/>
</dbReference>
<dbReference type="Proteomes" id="UP001215280">
    <property type="component" value="Unassembled WGS sequence"/>
</dbReference>
<dbReference type="GO" id="GO:0004439">
    <property type="term" value="F:phosphatidylinositol-4,5-bisphosphate 5-phosphatase activity"/>
    <property type="evidence" value="ECO:0007669"/>
    <property type="project" value="TreeGrafter"/>
</dbReference>
<dbReference type="AlphaFoldDB" id="A0AAD7HQN8"/>
<dbReference type="InterPro" id="IPR046985">
    <property type="entry name" value="IP5"/>
</dbReference>
<feature type="region of interest" description="Disordered" evidence="1">
    <location>
        <begin position="721"/>
        <end position="780"/>
    </location>
</feature>
<reference evidence="3" key="1">
    <citation type="submission" date="2023-03" db="EMBL/GenBank/DDBJ databases">
        <title>Massive genome expansion in bonnet fungi (Mycena s.s.) driven by repeated elements and novel gene families across ecological guilds.</title>
        <authorList>
            <consortium name="Lawrence Berkeley National Laboratory"/>
            <person name="Harder C.B."/>
            <person name="Miyauchi S."/>
            <person name="Viragh M."/>
            <person name="Kuo A."/>
            <person name="Thoen E."/>
            <person name="Andreopoulos B."/>
            <person name="Lu D."/>
            <person name="Skrede I."/>
            <person name="Drula E."/>
            <person name="Henrissat B."/>
            <person name="Morin E."/>
            <person name="Kohler A."/>
            <person name="Barry K."/>
            <person name="LaButti K."/>
            <person name="Morin E."/>
            <person name="Salamov A."/>
            <person name="Lipzen A."/>
            <person name="Mereny Z."/>
            <person name="Hegedus B."/>
            <person name="Baldrian P."/>
            <person name="Stursova M."/>
            <person name="Weitz H."/>
            <person name="Taylor A."/>
            <person name="Grigoriev I.V."/>
            <person name="Nagy L.G."/>
            <person name="Martin F."/>
            <person name="Kauserud H."/>
        </authorList>
    </citation>
    <scope>NUCLEOTIDE SEQUENCE</scope>
    <source>
        <strain evidence="3">CBHHK188m</strain>
    </source>
</reference>
<name>A0AAD7HQN8_9AGAR</name>
<sequence>MPSSPTASTVAIQTRNPGHPTVLARLQGLFPTSPTTGVQPVPESPVSPRRSSIAAPKFLKVRIVTWNMHDSVPKGDLEELLGKVPSYVTPDIPIAGLFPQLPPGDCHPYHLVVIAGQECPSMSGIPMGLGAGFKLIDREKDRDADRAEREKAKERDKDYDKPRSRLRDIYKDDAKDPPGHEGSGWTAMIEDWLCHGVRQASPTTSDISVPKPLSARGPPKERKGPYQLLIKERMMGLYLAVYIHRELRPLVSGTSRSAVTAGLIGGRVGNKGGVGISVDLDGTTLLFINAHLAAHEGKVNHRLANLTKIKAELTVDDFLQPDDPRVMSEDLTDKFDYTFLCGDLNFRLDISRLHADWLISRQDYAQALAFDQLRNLMQSGKAFVGFNEAPIDFPPTFKYDVLRTIKQKRRGSRLDRWRTPGERARRLTEVDEHADEPEPDDDGEDSDREGEAEEAASLSSSVWTSMHSRHGTDGDDDYFHPSPSSQAASTFSTPGSRISVSAAAHKAKTKWLSLLSPASPHSPTKWLRAKQTPLSAARHLSTPAELGIHDSVDLDDRPSSLDAADRGILRPSLKRLSSTKSSLPSDDEEDEDDKGVYDSSHKKRVPSWCDRVLWKSTVQPDPELEEDESFDFPASRPRTRVGQFFANAFRPLSGRARRGSYSSFTSAASVATSATPDPDGSVTESIPASPEVTEQIAPFSRFVEPQGRVLSHSRSNEIFNVNAKPAAERTLSSGSAPGLRRSNSSSSHNHNPPSPLPLNRSRRATVSPESLGSLPTALQSHGRVATPSRWRFFPSFLSQASTQSNSSHHPSLSIDTIPPRPPRRGEVVCLNYNTLDDRGMRRLEGRSDHRPVIASYAVYI</sequence>
<evidence type="ECO:0000259" key="2">
    <source>
        <dbReference type="SMART" id="SM00128"/>
    </source>
</evidence>
<feature type="domain" description="Inositol polyphosphate-related phosphatase" evidence="2">
    <location>
        <begin position="57"/>
        <end position="440"/>
    </location>
</feature>
<evidence type="ECO:0000313" key="4">
    <source>
        <dbReference type="Proteomes" id="UP001215280"/>
    </source>
</evidence>
<dbReference type="InterPro" id="IPR000300">
    <property type="entry name" value="IPPc"/>
</dbReference>
<evidence type="ECO:0000313" key="3">
    <source>
        <dbReference type="EMBL" id="KAJ7726045.1"/>
    </source>
</evidence>
<gene>
    <name evidence="3" type="ORF">DFH07DRAFT_758272</name>
</gene>
<feature type="region of interest" description="Disordered" evidence="1">
    <location>
        <begin position="801"/>
        <end position="820"/>
    </location>
</feature>
<comment type="caution">
    <text evidence="3">The sequence shown here is derived from an EMBL/GenBank/DDBJ whole genome shotgun (WGS) entry which is preliminary data.</text>
</comment>
<dbReference type="PANTHER" id="PTHR11200:SF275">
    <property type="entry name" value="LD06095P"/>
    <property type="match status" value="1"/>
</dbReference>
<feature type="compositionally biased region" description="Basic and acidic residues" evidence="1">
    <location>
        <begin position="470"/>
        <end position="479"/>
    </location>
</feature>
<accession>A0AAD7HQN8</accession>
<feature type="region of interest" description="Disordered" evidence="1">
    <location>
        <begin position="515"/>
        <end position="604"/>
    </location>
</feature>
<feature type="compositionally biased region" description="Low complexity" evidence="1">
    <location>
        <begin position="569"/>
        <end position="584"/>
    </location>
</feature>
<feature type="compositionally biased region" description="Polar residues" evidence="1">
    <location>
        <begin position="482"/>
        <end position="496"/>
    </location>
</feature>
<dbReference type="SMART" id="SM00128">
    <property type="entry name" value="IPPc"/>
    <property type="match status" value="1"/>
</dbReference>
<feature type="compositionally biased region" description="Polar residues" evidence="1">
    <location>
        <begin position="801"/>
        <end position="814"/>
    </location>
</feature>
<proteinExistence type="predicted"/>
<feature type="compositionally biased region" description="Basic and acidic residues" evidence="1">
    <location>
        <begin position="547"/>
        <end position="568"/>
    </location>
</feature>
<feature type="region of interest" description="Disordered" evidence="1">
    <location>
        <begin position="140"/>
        <end position="182"/>
    </location>
</feature>
<dbReference type="EMBL" id="JARJLG010000223">
    <property type="protein sequence ID" value="KAJ7726045.1"/>
    <property type="molecule type" value="Genomic_DNA"/>
</dbReference>
<protein>
    <submittedName>
        <fullName evidence="3">Inositol polyphosphate phosphatase</fullName>
    </submittedName>
</protein>
<feature type="compositionally biased region" description="Acidic residues" evidence="1">
    <location>
        <begin position="432"/>
        <end position="454"/>
    </location>
</feature>
<feature type="region of interest" description="Disordered" evidence="1">
    <location>
        <begin position="412"/>
        <end position="496"/>
    </location>
</feature>
<feature type="compositionally biased region" description="Basic and acidic residues" evidence="1">
    <location>
        <begin position="412"/>
        <end position="431"/>
    </location>
</feature>
<keyword evidence="4" id="KW-1185">Reference proteome</keyword>
<feature type="compositionally biased region" description="Basic and acidic residues" evidence="1">
    <location>
        <begin position="140"/>
        <end position="179"/>
    </location>
</feature>
<dbReference type="Pfam" id="PF22669">
    <property type="entry name" value="Exo_endo_phos2"/>
    <property type="match status" value="2"/>
</dbReference>
<feature type="region of interest" description="Disordered" evidence="1">
    <location>
        <begin position="670"/>
        <end position="691"/>
    </location>
</feature>
<feature type="compositionally biased region" description="Low complexity" evidence="1">
    <location>
        <begin position="739"/>
        <end position="751"/>
    </location>
</feature>
<feature type="region of interest" description="Disordered" evidence="1">
    <location>
        <begin position="201"/>
        <end position="222"/>
    </location>
</feature>